<keyword evidence="2" id="KW-1185">Reference proteome</keyword>
<comment type="caution">
    <text evidence="1">The sequence shown here is derived from an EMBL/GenBank/DDBJ whole genome shotgun (WGS) entry which is preliminary data.</text>
</comment>
<protein>
    <submittedName>
        <fullName evidence="1">Uncharacterized protein</fullName>
    </submittedName>
</protein>
<dbReference type="EMBL" id="RKHJ01000001">
    <property type="protein sequence ID" value="ROR66821.1"/>
    <property type="molecule type" value="Genomic_DNA"/>
</dbReference>
<dbReference type="AlphaFoldDB" id="A0A3N2AUV8"/>
<dbReference type="NCBIfam" id="NF046112">
    <property type="entry name" value="MSMEG_6209_Nter"/>
    <property type="match status" value="1"/>
</dbReference>
<reference evidence="1 2" key="1">
    <citation type="submission" date="2018-11" db="EMBL/GenBank/DDBJ databases">
        <title>Sequencing the genomes of 1000 actinobacteria strains.</title>
        <authorList>
            <person name="Klenk H.-P."/>
        </authorList>
    </citation>
    <scope>NUCLEOTIDE SEQUENCE [LARGE SCALE GENOMIC DNA]</scope>
    <source>
        <strain evidence="1 2">DSM 9580</strain>
    </source>
</reference>
<dbReference type="Gene3D" id="1.10.8.1060">
    <property type="entry name" value="Corynebacterium glutamicum thioredoxin-dependent arsenate reductase, N-terminal domain"/>
    <property type="match status" value="1"/>
</dbReference>
<organism evidence="1 2">
    <name type="scientific">Agrococcus jenensis</name>
    <dbReference type="NCBI Taxonomy" id="46353"/>
    <lineage>
        <taxon>Bacteria</taxon>
        <taxon>Bacillati</taxon>
        <taxon>Actinomycetota</taxon>
        <taxon>Actinomycetes</taxon>
        <taxon>Micrococcales</taxon>
        <taxon>Microbacteriaceae</taxon>
        <taxon>Agrococcus</taxon>
    </lineage>
</organism>
<proteinExistence type="predicted"/>
<dbReference type="Proteomes" id="UP000275456">
    <property type="component" value="Unassembled WGS sequence"/>
</dbReference>
<accession>A0A3N2AUV8</accession>
<name>A0A3N2AUV8_9MICO</name>
<evidence type="ECO:0000313" key="1">
    <source>
        <dbReference type="EMBL" id="ROR66821.1"/>
    </source>
</evidence>
<evidence type="ECO:0000313" key="2">
    <source>
        <dbReference type="Proteomes" id="UP000275456"/>
    </source>
</evidence>
<gene>
    <name evidence="1" type="ORF">EDD26_2216</name>
</gene>
<sequence>MACKQNLCNSCVVAGIVDRDEIASQVTAKLIATHPEYDRDEVDRIVEEELSAIEHSPVQDFLLVLTERAAKKRLKRAAKRD</sequence>